<gene>
    <name evidence="2" type="ORF">TVY486_0901580</name>
</gene>
<proteinExistence type="predicted"/>
<dbReference type="AlphaFoldDB" id="G0U232"/>
<sequence length="122" mass="13166">MSLCLLFGTKARPSYKGQATANFPEHAPASTPSNSFSLLQRPPPAKNWNSGGCQRLSRRPSGVSFYVLKLLLSPDSGTCISSLPFTTNERLSHKFTVAYMSIGTEKRVSEAPSRGSSEGNNV</sequence>
<feature type="region of interest" description="Disordered" evidence="1">
    <location>
        <begin position="15"/>
        <end position="41"/>
    </location>
</feature>
<organism evidence="2">
    <name type="scientific">Trypanosoma vivax (strain Y486)</name>
    <dbReference type="NCBI Taxonomy" id="1055687"/>
    <lineage>
        <taxon>Eukaryota</taxon>
        <taxon>Discoba</taxon>
        <taxon>Euglenozoa</taxon>
        <taxon>Kinetoplastea</taxon>
        <taxon>Metakinetoplastina</taxon>
        <taxon>Trypanosomatida</taxon>
        <taxon>Trypanosomatidae</taxon>
        <taxon>Trypanosoma</taxon>
        <taxon>Duttonella</taxon>
    </lineage>
</organism>
<reference evidence="2" key="1">
    <citation type="journal article" date="2012" name="Proc. Natl. Acad. Sci. U.S.A.">
        <title>Antigenic diversity is generated by distinct evolutionary mechanisms in African trypanosome species.</title>
        <authorList>
            <person name="Jackson A.P."/>
            <person name="Berry A."/>
            <person name="Aslett M."/>
            <person name="Allison H.C."/>
            <person name="Burton P."/>
            <person name="Vavrova-Anderson J."/>
            <person name="Brown R."/>
            <person name="Browne H."/>
            <person name="Corton N."/>
            <person name="Hauser H."/>
            <person name="Gamble J."/>
            <person name="Gilderthorp R."/>
            <person name="Marcello L."/>
            <person name="McQuillan J."/>
            <person name="Otto T.D."/>
            <person name="Quail M.A."/>
            <person name="Sanders M.J."/>
            <person name="van Tonder A."/>
            <person name="Ginger M.L."/>
            <person name="Field M.C."/>
            <person name="Barry J.D."/>
            <person name="Hertz-Fowler C."/>
            <person name="Berriman M."/>
        </authorList>
    </citation>
    <scope>NUCLEOTIDE SEQUENCE</scope>
    <source>
        <strain evidence="2">Y486</strain>
    </source>
</reference>
<protein>
    <submittedName>
        <fullName evidence="2">Uncharacterized protein</fullName>
    </submittedName>
</protein>
<dbReference type="EMBL" id="HE573025">
    <property type="protein sequence ID" value="CCC50335.1"/>
    <property type="molecule type" value="Genomic_DNA"/>
</dbReference>
<name>G0U232_TRYVY</name>
<dbReference type="VEuPathDB" id="TriTrypDB:TvY486_0901580"/>
<accession>G0U232</accession>
<evidence type="ECO:0000256" key="1">
    <source>
        <dbReference type="SAM" id="MobiDB-lite"/>
    </source>
</evidence>
<evidence type="ECO:0000313" key="2">
    <source>
        <dbReference type="EMBL" id="CCC50335.1"/>
    </source>
</evidence>